<dbReference type="GO" id="GO:0020037">
    <property type="term" value="F:heme binding"/>
    <property type="evidence" value="ECO:0007669"/>
    <property type="project" value="InterPro"/>
</dbReference>
<dbReference type="Pfam" id="PF00067">
    <property type="entry name" value="p450"/>
    <property type="match status" value="1"/>
</dbReference>
<evidence type="ECO:0000256" key="9">
    <source>
        <dbReference type="ARBA" id="ARBA00023004"/>
    </source>
</evidence>
<evidence type="ECO:0000256" key="4">
    <source>
        <dbReference type="ARBA" id="ARBA00022617"/>
    </source>
</evidence>
<evidence type="ECO:0000313" key="13">
    <source>
        <dbReference type="Proteomes" id="UP000053319"/>
    </source>
</evidence>
<protein>
    <submittedName>
        <fullName evidence="12">Cytochrome P450</fullName>
    </submittedName>
</protein>
<evidence type="ECO:0000256" key="8">
    <source>
        <dbReference type="ARBA" id="ARBA00023002"/>
    </source>
</evidence>
<gene>
    <name evidence="12" type="ORF">DICSQDRAFT_127078</name>
</gene>
<comment type="cofactor">
    <cofactor evidence="1">
        <name>heme</name>
        <dbReference type="ChEBI" id="CHEBI:30413"/>
    </cofactor>
</comment>
<accession>R7T2A3</accession>
<comment type="subcellular location">
    <subcellularLocation>
        <location evidence="2">Membrane</location>
        <topology evidence="2">Single-pass membrane protein</topology>
    </subcellularLocation>
</comment>
<reference evidence="12 13" key="1">
    <citation type="journal article" date="2012" name="Science">
        <title>The Paleozoic origin of enzymatic lignin decomposition reconstructed from 31 fungal genomes.</title>
        <authorList>
            <person name="Floudas D."/>
            <person name="Binder M."/>
            <person name="Riley R."/>
            <person name="Barry K."/>
            <person name="Blanchette R.A."/>
            <person name="Henrissat B."/>
            <person name="Martinez A.T."/>
            <person name="Otillar R."/>
            <person name="Spatafora J.W."/>
            <person name="Yadav J.S."/>
            <person name="Aerts A."/>
            <person name="Benoit I."/>
            <person name="Boyd A."/>
            <person name="Carlson A."/>
            <person name="Copeland A."/>
            <person name="Coutinho P.M."/>
            <person name="de Vries R.P."/>
            <person name="Ferreira P."/>
            <person name="Findley K."/>
            <person name="Foster B."/>
            <person name="Gaskell J."/>
            <person name="Glotzer D."/>
            <person name="Gorecki P."/>
            <person name="Heitman J."/>
            <person name="Hesse C."/>
            <person name="Hori C."/>
            <person name="Igarashi K."/>
            <person name="Jurgens J.A."/>
            <person name="Kallen N."/>
            <person name="Kersten P."/>
            <person name="Kohler A."/>
            <person name="Kuees U."/>
            <person name="Kumar T.K.A."/>
            <person name="Kuo A."/>
            <person name="LaButti K."/>
            <person name="Larrondo L.F."/>
            <person name="Lindquist E."/>
            <person name="Ling A."/>
            <person name="Lombard V."/>
            <person name="Lucas S."/>
            <person name="Lundell T."/>
            <person name="Martin R."/>
            <person name="McLaughlin D.J."/>
            <person name="Morgenstern I."/>
            <person name="Morin E."/>
            <person name="Murat C."/>
            <person name="Nagy L.G."/>
            <person name="Nolan M."/>
            <person name="Ohm R.A."/>
            <person name="Patyshakuliyeva A."/>
            <person name="Rokas A."/>
            <person name="Ruiz-Duenas F.J."/>
            <person name="Sabat G."/>
            <person name="Salamov A."/>
            <person name="Samejima M."/>
            <person name="Schmutz J."/>
            <person name="Slot J.C."/>
            <person name="St John F."/>
            <person name="Stenlid J."/>
            <person name="Sun H."/>
            <person name="Sun S."/>
            <person name="Syed K."/>
            <person name="Tsang A."/>
            <person name="Wiebenga A."/>
            <person name="Young D."/>
            <person name="Pisabarro A."/>
            <person name="Eastwood D.C."/>
            <person name="Martin F."/>
            <person name="Cullen D."/>
            <person name="Grigoriev I.V."/>
            <person name="Hibbett D.S."/>
        </authorList>
    </citation>
    <scope>NUCLEOTIDE SEQUENCE [LARGE SCALE GENOMIC DNA]</scope>
    <source>
        <strain evidence="12 13">LYAD-421 SS1</strain>
    </source>
</reference>
<dbReference type="OrthoDB" id="2789670at2759"/>
<dbReference type="InterPro" id="IPR050364">
    <property type="entry name" value="Cytochrome_P450_fung"/>
</dbReference>
<keyword evidence="7" id="KW-1133">Transmembrane helix</keyword>
<dbReference type="OMA" id="MTHRELH"/>
<dbReference type="HOGENOM" id="CLU_001570_2_2_1"/>
<dbReference type="RefSeq" id="XP_007365822.1">
    <property type="nucleotide sequence ID" value="XM_007365760.1"/>
</dbReference>
<dbReference type="EMBL" id="JH719410">
    <property type="protein sequence ID" value="EJF61377.1"/>
    <property type="molecule type" value="Genomic_DNA"/>
</dbReference>
<keyword evidence="6" id="KW-0479">Metal-binding</keyword>
<dbReference type="GO" id="GO:0005506">
    <property type="term" value="F:iron ion binding"/>
    <property type="evidence" value="ECO:0007669"/>
    <property type="project" value="InterPro"/>
</dbReference>
<dbReference type="PANTHER" id="PTHR46300">
    <property type="entry name" value="P450, PUTATIVE (EUROFUNG)-RELATED-RELATED"/>
    <property type="match status" value="1"/>
</dbReference>
<proteinExistence type="inferred from homology"/>
<evidence type="ECO:0000256" key="3">
    <source>
        <dbReference type="ARBA" id="ARBA00010617"/>
    </source>
</evidence>
<comment type="similarity">
    <text evidence="3">Belongs to the cytochrome P450 family.</text>
</comment>
<dbReference type="GeneID" id="18834374"/>
<evidence type="ECO:0000256" key="10">
    <source>
        <dbReference type="ARBA" id="ARBA00023033"/>
    </source>
</evidence>
<dbReference type="GO" id="GO:0016020">
    <property type="term" value="C:membrane"/>
    <property type="evidence" value="ECO:0007669"/>
    <property type="project" value="UniProtKB-SubCell"/>
</dbReference>
<name>R7T2A3_DICSQ</name>
<evidence type="ECO:0000313" key="12">
    <source>
        <dbReference type="EMBL" id="EJF61377.1"/>
    </source>
</evidence>
<evidence type="ECO:0000256" key="6">
    <source>
        <dbReference type="ARBA" id="ARBA00022723"/>
    </source>
</evidence>
<dbReference type="SUPFAM" id="SSF48264">
    <property type="entry name" value="Cytochrome P450"/>
    <property type="match status" value="1"/>
</dbReference>
<keyword evidence="11" id="KW-0472">Membrane</keyword>
<evidence type="ECO:0000256" key="1">
    <source>
        <dbReference type="ARBA" id="ARBA00001971"/>
    </source>
</evidence>
<organism evidence="12 13">
    <name type="scientific">Dichomitus squalens (strain LYAD-421)</name>
    <name type="common">Western red white-rot fungus</name>
    <dbReference type="NCBI Taxonomy" id="732165"/>
    <lineage>
        <taxon>Eukaryota</taxon>
        <taxon>Fungi</taxon>
        <taxon>Dikarya</taxon>
        <taxon>Basidiomycota</taxon>
        <taxon>Agaricomycotina</taxon>
        <taxon>Agaricomycetes</taxon>
        <taxon>Polyporales</taxon>
        <taxon>Polyporaceae</taxon>
        <taxon>Dichomitus</taxon>
    </lineage>
</organism>
<evidence type="ECO:0000256" key="7">
    <source>
        <dbReference type="ARBA" id="ARBA00022989"/>
    </source>
</evidence>
<dbReference type="InterPro" id="IPR001128">
    <property type="entry name" value="Cyt_P450"/>
</dbReference>
<dbReference type="Proteomes" id="UP000053319">
    <property type="component" value="Unassembled WGS sequence"/>
</dbReference>
<dbReference type="GO" id="GO:0016705">
    <property type="term" value="F:oxidoreductase activity, acting on paired donors, with incorporation or reduction of molecular oxygen"/>
    <property type="evidence" value="ECO:0007669"/>
    <property type="project" value="InterPro"/>
</dbReference>
<dbReference type="AlphaFoldDB" id="R7T2A3"/>
<dbReference type="Gene3D" id="1.10.630.10">
    <property type="entry name" value="Cytochrome P450"/>
    <property type="match status" value="2"/>
</dbReference>
<evidence type="ECO:0000256" key="5">
    <source>
        <dbReference type="ARBA" id="ARBA00022692"/>
    </source>
</evidence>
<dbReference type="InterPro" id="IPR036396">
    <property type="entry name" value="Cyt_P450_sf"/>
</dbReference>
<sequence length="341" mass="38639">MASLAGIIVGTLCLVVLTRLVWRYHCKQRAPVPPRPPGLPILGKVNDIPAPPWLKCSEWCREYGTDIIRLNMLGFDIIVLDTLEAANELLDKRSSIYSGRAGLGWNFGTMDYGDDWRVCRKMAHHEFHATSFQKHRPILARRAYEFIHRLTEEGRDRANIMKVTYGIRVSLEDDPFIKLAETGQEAVSKCPIGFCLVELFPILEYVSAWFPGAGFERKAAVWHEAATRKLHVPYADFIERHASGKAEECVSKALAETFGTDEDVQSCARRELEGVLGINRLPTFEDLGSVPYLDALIKELLRWHPIICLDLPRKLREDDVYNGFHLENDSIVSHSCSAFVT</sequence>
<keyword evidence="8" id="KW-0560">Oxidoreductase</keyword>
<dbReference type="KEGG" id="dsq:DICSQDRAFT_127078"/>
<keyword evidence="10" id="KW-0503">Monooxygenase</keyword>
<keyword evidence="5" id="KW-0812">Transmembrane</keyword>
<evidence type="ECO:0000256" key="11">
    <source>
        <dbReference type="ARBA" id="ARBA00023136"/>
    </source>
</evidence>
<evidence type="ECO:0000256" key="2">
    <source>
        <dbReference type="ARBA" id="ARBA00004167"/>
    </source>
</evidence>
<dbReference type="GO" id="GO:0004497">
    <property type="term" value="F:monooxygenase activity"/>
    <property type="evidence" value="ECO:0007669"/>
    <property type="project" value="UniProtKB-KW"/>
</dbReference>
<keyword evidence="9" id="KW-0408">Iron</keyword>
<keyword evidence="4" id="KW-0349">Heme</keyword>
<dbReference type="PANTHER" id="PTHR46300:SF7">
    <property type="entry name" value="P450, PUTATIVE (EUROFUNG)-RELATED"/>
    <property type="match status" value="1"/>
</dbReference>